<evidence type="ECO:0000313" key="1">
    <source>
        <dbReference type="EMBL" id="KAG6960306.1"/>
    </source>
</evidence>
<reference evidence="1" key="1">
    <citation type="submission" date="2021-01" db="EMBL/GenBank/DDBJ databases">
        <title>Phytophthora aleatoria, a newly-described species from Pinus radiata is distinct from Phytophthora cactorum isolates based on comparative genomics.</title>
        <authorList>
            <person name="Mcdougal R."/>
            <person name="Panda P."/>
            <person name="Williams N."/>
            <person name="Studholme D.J."/>
        </authorList>
    </citation>
    <scope>NUCLEOTIDE SEQUENCE</scope>
    <source>
        <strain evidence="1">NZFS 3830</strain>
    </source>
</reference>
<dbReference type="AlphaFoldDB" id="A0A8T1UFZ0"/>
<dbReference type="EMBL" id="JAENGZ010000393">
    <property type="protein sequence ID" value="KAG6960306.1"/>
    <property type="molecule type" value="Genomic_DNA"/>
</dbReference>
<sequence length="115" mass="13217">MAPYLDLIVGMPIQPNTKFRLVHDSNANISVKLPSVPPPAVIVRLPRETTSRVDARLQRQCHVSTFFLSFKHIGSAKYHCSTAYTWSPELYLCAFSNYRFCALLLRQFIKFKVKL</sequence>
<comment type="caution">
    <text evidence="1">The sequence shown here is derived from an EMBL/GenBank/DDBJ whole genome shotgun (WGS) entry which is preliminary data.</text>
</comment>
<name>A0A8T1UFZ0_9STRA</name>
<dbReference type="Proteomes" id="UP000688947">
    <property type="component" value="Unassembled WGS sequence"/>
</dbReference>
<gene>
    <name evidence="1" type="ORF">JG687_00008293</name>
</gene>
<protein>
    <submittedName>
        <fullName evidence="1">Uncharacterized protein</fullName>
    </submittedName>
</protein>
<proteinExistence type="predicted"/>
<organism evidence="1 2">
    <name type="scientific">Phytophthora cactorum</name>
    <dbReference type="NCBI Taxonomy" id="29920"/>
    <lineage>
        <taxon>Eukaryota</taxon>
        <taxon>Sar</taxon>
        <taxon>Stramenopiles</taxon>
        <taxon>Oomycota</taxon>
        <taxon>Peronosporomycetes</taxon>
        <taxon>Peronosporales</taxon>
        <taxon>Peronosporaceae</taxon>
        <taxon>Phytophthora</taxon>
    </lineage>
</organism>
<accession>A0A8T1UFZ0</accession>
<evidence type="ECO:0000313" key="2">
    <source>
        <dbReference type="Proteomes" id="UP000688947"/>
    </source>
</evidence>
<dbReference type="OrthoDB" id="129182at2759"/>